<organism evidence="1 2">
    <name type="scientific">Rhododendron molle</name>
    <name type="common">Chinese azalea</name>
    <name type="synonym">Azalea mollis</name>
    <dbReference type="NCBI Taxonomy" id="49168"/>
    <lineage>
        <taxon>Eukaryota</taxon>
        <taxon>Viridiplantae</taxon>
        <taxon>Streptophyta</taxon>
        <taxon>Embryophyta</taxon>
        <taxon>Tracheophyta</taxon>
        <taxon>Spermatophyta</taxon>
        <taxon>Magnoliopsida</taxon>
        <taxon>eudicotyledons</taxon>
        <taxon>Gunneridae</taxon>
        <taxon>Pentapetalae</taxon>
        <taxon>asterids</taxon>
        <taxon>Ericales</taxon>
        <taxon>Ericaceae</taxon>
        <taxon>Ericoideae</taxon>
        <taxon>Rhodoreae</taxon>
        <taxon>Rhododendron</taxon>
    </lineage>
</organism>
<keyword evidence="2" id="KW-1185">Reference proteome</keyword>
<accession>A0ACC0M8P8</accession>
<comment type="caution">
    <text evidence="1">The sequence shown here is derived from an EMBL/GenBank/DDBJ whole genome shotgun (WGS) entry which is preliminary data.</text>
</comment>
<dbReference type="Proteomes" id="UP001062846">
    <property type="component" value="Chromosome 9"/>
</dbReference>
<evidence type="ECO:0000313" key="2">
    <source>
        <dbReference type="Proteomes" id="UP001062846"/>
    </source>
</evidence>
<proteinExistence type="predicted"/>
<name>A0ACC0M8P8_RHOML</name>
<reference evidence="1" key="1">
    <citation type="submission" date="2022-02" db="EMBL/GenBank/DDBJ databases">
        <title>Plant Genome Project.</title>
        <authorList>
            <person name="Zhang R.-G."/>
        </authorList>
    </citation>
    <scope>NUCLEOTIDE SEQUENCE</scope>
    <source>
        <strain evidence="1">AT1</strain>
    </source>
</reference>
<evidence type="ECO:0000313" key="1">
    <source>
        <dbReference type="EMBL" id="KAI8537371.1"/>
    </source>
</evidence>
<sequence>MFFGARTQKSNVEAMDWLWHDSSLVRLRPTLGLVIVIYCGFWHSTDSTYCLQLNAHDCLCAFLEVLLNSHIAFVLNPDISSFRYIVGSLEPGRGGLDANILSQNAFASAVLIIWLHQRPILPNVFQIVVSFLKGKPPDLLVALQETHGVDVL</sequence>
<gene>
    <name evidence="1" type="ORF">RHMOL_Rhmol09G0018500</name>
</gene>
<protein>
    <submittedName>
        <fullName evidence="1">Uncharacterized protein</fullName>
    </submittedName>
</protein>
<dbReference type="EMBL" id="CM046396">
    <property type="protein sequence ID" value="KAI8537371.1"/>
    <property type="molecule type" value="Genomic_DNA"/>
</dbReference>